<dbReference type="RefSeq" id="WP_310341331.1">
    <property type="nucleotide sequence ID" value="NZ_JAVDXO010000003.1"/>
</dbReference>
<comment type="caution">
    <text evidence="2">The sequence shown here is derived from an EMBL/GenBank/DDBJ whole genome shotgun (WGS) entry which is preliminary data.</text>
</comment>
<proteinExistence type="predicted"/>
<protein>
    <submittedName>
        <fullName evidence="2">Thiol:disulfide interchange protein DsbG</fullName>
    </submittedName>
</protein>
<dbReference type="SUPFAM" id="SSF52833">
    <property type="entry name" value="Thioredoxin-like"/>
    <property type="match status" value="1"/>
</dbReference>
<evidence type="ECO:0000313" key="2">
    <source>
        <dbReference type="EMBL" id="MDR7306357.1"/>
    </source>
</evidence>
<sequence length="206" mass="20806">MHHTTVHPTAHLSRRKLVALPLAAALGLGLAACSQQDAAPAKAAASGMAPAQAYDKIAAEGKGFTVGALMSANPVYVLFDPQCPHCGHLWQAAQPLLGKVKFVWVPVSFLNGKSAPQGAAILSASSPAEFMSAHEASILAGTGGAPLPASVAPELEATIKANTVLFNSLAVESVPYVVAKNSKTGTVVSNTGAMDTAALAAFLGAN</sequence>
<feature type="chain" id="PRO_5047533282" evidence="1">
    <location>
        <begin position="32"/>
        <end position="206"/>
    </location>
</feature>
<gene>
    <name evidence="2" type="ORF">J2X15_001640</name>
</gene>
<evidence type="ECO:0000256" key="1">
    <source>
        <dbReference type="SAM" id="SignalP"/>
    </source>
</evidence>
<dbReference type="InterPro" id="IPR006311">
    <property type="entry name" value="TAT_signal"/>
</dbReference>
<dbReference type="PROSITE" id="PS51318">
    <property type="entry name" value="TAT"/>
    <property type="match status" value="1"/>
</dbReference>
<keyword evidence="1" id="KW-0732">Signal</keyword>
<dbReference type="Gene3D" id="3.40.30.10">
    <property type="entry name" value="Glutaredoxin"/>
    <property type="match status" value="1"/>
</dbReference>
<dbReference type="Proteomes" id="UP001268089">
    <property type="component" value="Unassembled WGS sequence"/>
</dbReference>
<dbReference type="EMBL" id="JAVDXO010000003">
    <property type="protein sequence ID" value="MDR7306357.1"/>
    <property type="molecule type" value="Genomic_DNA"/>
</dbReference>
<reference evidence="2 3" key="1">
    <citation type="submission" date="2023-07" db="EMBL/GenBank/DDBJ databases">
        <title>Sorghum-associated microbial communities from plants grown in Nebraska, USA.</title>
        <authorList>
            <person name="Schachtman D."/>
        </authorList>
    </citation>
    <scope>NUCLEOTIDE SEQUENCE [LARGE SCALE GENOMIC DNA]</scope>
    <source>
        <strain evidence="2 3">BE308</strain>
    </source>
</reference>
<dbReference type="InterPro" id="IPR036249">
    <property type="entry name" value="Thioredoxin-like_sf"/>
</dbReference>
<organism evidence="2 3">
    <name type="scientific">Rhodoferax saidenbachensis</name>
    <dbReference type="NCBI Taxonomy" id="1484693"/>
    <lineage>
        <taxon>Bacteria</taxon>
        <taxon>Pseudomonadati</taxon>
        <taxon>Pseudomonadota</taxon>
        <taxon>Betaproteobacteria</taxon>
        <taxon>Burkholderiales</taxon>
        <taxon>Comamonadaceae</taxon>
        <taxon>Rhodoferax</taxon>
    </lineage>
</organism>
<feature type="signal peptide" evidence="1">
    <location>
        <begin position="1"/>
        <end position="31"/>
    </location>
</feature>
<accession>A0ABU1ZLD6</accession>
<evidence type="ECO:0000313" key="3">
    <source>
        <dbReference type="Proteomes" id="UP001268089"/>
    </source>
</evidence>
<name>A0ABU1ZLD6_9BURK</name>
<keyword evidence="3" id="KW-1185">Reference proteome</keyword>